<reference evidence="2 3" key="1">
    <citation type="submission" date="2022-11" db="EMBL/GenBank/DDBJ databases">
        <title>Minimal conservation of predation-associated metabolite biosynthetic gene clusters underscores biosynthetic potential of Myxococcota including descriptions for ten novel species: Archangium lansinium sp. nov., Myxococcus landrumus sp. nov., Nannocystis bai.</title>
        <authorList>
            <person name="Ahearne A."/>
            <person name="Stevens C."/>
            <person name="Phillips K."/>
        </authorList>
    </citation>
    <scope>NUCLEOTIDE SEQUENCE [LARGE SCALE GENOMIC DNA]</scope>
    <source>
        <strain evidence="2 3">MIWBW</strain>
    </source>
</reference>
<sequence>MSFRLPTASVLALASALIGVAGTARAQTSDPPARQVPQHLTRSCGGFAGFACPKGQLCLDDPSDDCDPDRGGADCIGICVKKSDCRQPPACNYNNPRRRYVAKSPEQCAAIRFICQPGFQAFFDDCGCGCELVREQQEQGAPPK</sequence>
<feature type="chain" id="PRO_5046782226" description="Kazal-type serine protease inhibitor-like protein" evidence="1">
    <location>
        <begin position="27"/>
        <end position="144"/>
    </location>
</feature>
<evidence type="ECO:0008006" key="4">
    <source>
        <dbReference type="Google" id="ProtNLM"/>
    </source>
</evidence>
<evidence type="ECO:0000256" key="1">
    <source>
        <dbReference type="SAM" id="SignalP"/>
    </source>
</evidence>
<evidence type="ECO:0000313" key="3">
    <source>
        <dbReference type="Proteomes" id="UP001207654"/>
    </source>
</evidence>
<gene>
    <name evidence="2" type="ORF">OV287_14500</name>
</gene>
<dbReference type="EMBL" id="JAPNKA010000001">
    <property type="protein sequence ID" value="MCY1075688.1"/>
    <property type="molecule type" value="Genomic_DNA"/>
</dbReference>
<name>A0ABT4A213_9BACT</name>
<evidence type="ECO:0000313" key="2">
    <source>
        <dbReference type="EMBL" id="MCY1075688.1"/>
    </source>
</evidence>
<organism evidence="2 3">
    <name type="scientific">Archangium lansingense</name>
    <dbReference type="NCBI Taxonomy" id="2995310"/>
    <lineage>
        <taxon>Bacteria</taxon>
        <taxon>Pseudomonadati</taxon>
        <taxon>Myxococcota</taxon>
        <taxon>Myxococcia</taxon>
        <taxon>Myxococcales</taxon>
        <taxon>Cystobacterineae</taxon>
        <taxon>Archangiaceae</taxon>
        <taxon>Archangium</taxon>
    </lineage>
</organism>
<comment type="caution">
    <text evidence="2">The sequence shown here is derived from an EMBL/GenBank/DDBJ whole genome shotgun (WGS) entry which is preliminary data.</text>
</comment>
<dbReference type="RefSeq" id="WP_267534608.1">
    <property type="nucleotide sequence ID" value="NZ_JAPNKA010000001.1"/>
</dbReference>
<keyword evidence="3" id="KW-1185">Reference proteome</keyword>
<proteinExistence type="predicted"/>
<dbReference type="Proteomes" id="UP001207654">
    <property type="component" value="Unassembled WGS sequence"/>
</dbReference>
<keyword evidence="1" id="KW-0732">Signal</keyword>
<accession>A0ABT4A213</accession>
<feature type="signal peptide" evidence="1">
    <location>
        <begin position="1"/>
        <end position="26"/>
    </location>
</feature>
<protein>
    <recommendedName>
        <fullName evidence="4">Kazal-type serine protease inhibitor-like protein</fullName>
    </recommendedName>
</protein>